<evidence type="ECO:0000256" key="1">
    <source>
        <dbReference type="ARBA" id="ARBA00004496"/>
    </source>
</evidence>
<feature type="domain" description="RecF/RecN/SMC N-terminal" evidence="8">
    <location>
        <begin position="10"/>
        <end position="140"/>
    </location>
</feature>
<comment type="subcellular location">
    <subcellularLocation>
        <location evidence="1 7">Cytoplasm</location>
    </subcellularLocation>
</comment>
<dbReference type="GO" id="GO:0005524">
    <property type="term" value="F:ATP binding"/>
    <property type="evidence" value="ECO:0007669"/>
    <property type="project" value="UniProtKB-UniRule"/>
</dbReference>
<evidence type="ECO:0000313" key="10">
    <source>
        <dbReference type="Proteomes" id="UP000463975"/>
    </source>
</evidence>
<feature type="coiled-coil region" evidence="7">
    <location>
        <begin position="445"/>
        <end position="490"/>
    </location>
</feature>
<evidence type="ECO:0000256" key="4">
    <source>
        <dbReference type="ARBA" id="ARBA00022840"/>
    </source>
</evidence>
<dbReference type="Gene3D" id="3.40.50.300">
    <property type="entry name" value="P-loop containing nucleotide triphosphate hydrolases"/>
    <property type="match status" value="2"/>
</dbReference>
<comment type="similarity">
    <text evidence="7">Belongs to the SMC family.</text>
</comment>
<dbReference type="HAMAP" id="MF_01894">
    <property type="entry name" value="Smc_prok"/>
    <property type="match status" value="1"/>
</dbReference>
<dbReference type="InterPro" id="IPR024704">
    <property type="entry name" value="SMC"/>
</dbReference>
<feature type="domain" description="RecF/RecN/SMC N-terminal" evidence="8">
    <location>
        <begin position="841"/>
        <end position="1500"/>
    </location>
</feature>
<keyword evidence="2 7" id="KW-0963">Cytoplasm</keyword>
<gene>
    <name evidence="7" type="primary">smc</name>
    <name evidence="9" type="ORF">GT348_04505</name>
</gene>
<comment type="domain">
    <text evidence="7">Contains large globular domains required for ATP hydrolysis at each terminus and a third globular domain forming a flexible hinge near the middle of the molecule. These domains are separated by coiled-coil structures.</text>
</comment>
<dbReference type="GO" id="GO:0005694">
    <property type="term" value="C:chromosome"/>
    <property type="evidence" value="ECO:0007669"/>
    <property type="project" value="InterPro"/>
</dbReference>
<dbReference type="SUPFAM" id="SSF75553">
    <property type="entry name" value="Smc hinge domain"/>
    <property type="match status" value="1"/>
</dbReference>
<feature type="coiled-coil region" evidence="7">
    <location>
        <begin position="910"/>
        <end position="937"/>
    </location>
</feature>
<dbReference type="GO" id="GO:0005737">
    <property type="term" value="C:cytoplasm"/>
    <property type="evidence" value="ECO:0007669"/>
    <property type="project" value="UniProtKB-SubCell"/>
</dbReference>
<dbReference type="RefSeq" id="WP_160618701.1">
    <property type="nucleotide sequence ID" value="NZ_CP047652.1"/>
</dbReference>
<feature type="binding site" evidence="7">
    <location>
        <begin position="38"/>
        <end position="45"/>
    </location>
    <ligand>
        <name>ATP</name>
        <dbReference type="ChEBI" id="CHEBI:30616"/>
    </ligand>
</feature>
<dbReference type="GO" id="GO:0030261">
    <property type="term" value="P:chromosome condensation"/>
    <property type="evidence" value="ECO:0007669"/>
    <property type="project" value="InterPro"/>
</dbReference>
<dbReference type="PANTHER" id="PTHR43977">
    <property type="entry name" value="STRUCTURAL MAINTENANCE OF CHROMOSOMES PROTEIN 3"/>
    <property type="match status" value="1"/>
</dbReference>
<feature type="coiled-coil region" evidence="7">
    <location>
        <begin position="1321"/>
        <end position="1355"/>
    </location>
</feature>
<name>A0A6P1NAE4_9PROT</name>
<feature type="coiled-coil region" evidence="7">
    <location>
        <begin position="817"/>
        <end position="874"/>
    </location>
</feature>
<feature type="coiled-coil region" evidence="7">
    <location>
        <begin position="535"/>
        <end position="569"/>
    </location>
</feature>
<evidence type="ECO:0000313" key="9">
    <source>
        <dbReference type="EMBL" id="QHI95625.1"/>
    </source>
</evidence>
<evidence type="ECO:0000256" key="5">
    <source>
        <dbReference type="ARBA" id="ARBA00023054"/>
    </source>
</evidence>
<dbReference type="SUPFAM" id="SSF52540">
    <property type="entry name" value="P-loop containing nucleoside triphosphate hydrolases"/>
    <property type="match status" value="1"/>
</dbReference>
<evidence type="ECO:0000256" key="6">
    <source>
        <dbReference type="ARBA" id="ARBA00023125"/>
    </source>
</evidence>
<feature type="coiled-coil region" evidence="7">
    <location>
        <begin position="176"/>
        <end position="396"/>
    </location>
</feature>
<keyword evidence="4 7" id="KW-0067">ATP-binding</keyword>
<feature type="coiled-coil region" evidence="7">
    <location>
        <begin position="983"/>
        <end position="1071"/>
    </location>
</feature>
<dbReference type="InterPro" id="IPR027417">
    <property type="entry name" value="P-loop_NTPase"/>
</dbReference>
<dbReference type="GO" id="GO:0007062">
    <property type="term" value="P:sister chromatid cohesion"/>
    <property type="evidence" value="ECO:0007669"/>
    <property type="project" value="InterPro"/>
</dbReference>
<dbReference type="KEGG" id="bomb:GT348_04505"/>
<dbReference type="InterPro" id="IPR011890">
    <property type="entry name" value="SMC_prok"/>
</dbReference>
<keyword evidence="3 7" id="KW-0547">Nucleotide-binding</keyword>
<evidence type="ECO:0000259" key="8">
    <source>
        <dbReference type="Pfam" id="PF02463"/>
    </source>
</evidence>
<dbReference type="GO" id="GO:0016887">
    <property type="term" value="F:ATP hydrolysis activity"/>
    <property type="evidence" value="ECO:0007669"/>
    <property type="project" value="InterPro"/>
</dbReference>
<keyword evidence="5 7" id="KW-0175">Coiled coil</keyword>
<evidence type="ECO:0000256" key="3">
    <source>
        <dbReference type="ARBA" id="ARBA00022741"/>
    </source>
</evidence>
<organism evidence="9 10">
    <name type="scientific">Aristophania vespae</name>
    <dbReference type="NCBI Taxonomy" id="2697033"/>
    <lineage>
        <taxon>Bacteria</taxon>
        <taxon>Pseudomonadati</taxon>
        <taxon>Pseudomonadota</taxon>
        <taxon>Alphaproteobacteria</taxon>
        <taxon>Acetobacterales</taxon>
        <taxon>Acetobacteraceae</taxon>
        <taxon>Aristophania</taxon>
    </lineage>
</organism>
<feature type="coiled-coil region" evidence="7">
    <location>
        <begin position="598"/>
        <end position="687"/>
    </location>
</feature>
<evidence type="ECO:0000256" key="7">
    <source>
        <dbReference type="HAMAP-Rule" id="MF_01894"/>
    </source>
</evidence>
<sequence length="1516" mass="173140">MSSSYKAHFARLKIVGFKSFADETTLDILPGLTGIVGPNGCGKSNIVEAIRWVMGEVSAKTLRGGESDDLIFAGSASRPARNIARVTLQLEDAKGLAPAPFEESEELAITRQAERGSGSIYRINDRIVRARDVQTLFADLATGARSSAIISQNRVSQLIGAKPEERRAILEEAANVTGLHVRKHDAELKLKQAENNLEQAELHATQLHQRLELLTQQAAQARRYRELSQDIRRFESRLRRLKHMQAQNNVSATSQEITQTQSQLADLEKTLQEKNVAVADLKKEYDEQSLQLNALRPRLEEQKLQLEIAQNNLSHIQKAWDERLKTIIDINADLDRAEKRSATLHEEEKRSQELLTQLEKTLETEFKNLPDLKTQLEQEEQALSQRKAQYDDAKEDYHKANLSYETARNLYENLTLHHKQNLSSLDRIQSELLQIEKSRFELDSLTEAEERVKSTAQSVSEAEKEKQNYADISQNKKIELEKARSALENTLRVQKHLTSEIQLVSKKLEALKVRYDRFLSDKHNIENSLITPEILTTKKQEVDKAQSLLLETENKEKELRELKDKEEEIWYKARTDHKEKTQKRNIISLEIERLKYAQQTTAQQILQAKKTLDEAKQNVTNFEQVEQLRSELVEKETLYSTASEELQNWRKELKTSFGDLNKTRQKLHNEELQLLRLKGQIQSLRNSLYSRTIDAESSMLETLDFPAELNQALAMALAEGLEANLLAENDTASDITKLKRAWRCLPPFKETQTPPSDLKPLAEFVKAPPALTRALASIYLLENEQQGAELQQHLLPGQSLVTREGAIWRWDGFIQSAQQHSSEVKKLENLQKLKELEPKKEAVKNSISETELELKNEKDRNDSLQEKIDKKRAFIETLVKQLHNLRFKVQEQEHGKELSHRKIQHALEHIEKSTAHAEEIKNNLTSLQNSLSELDITLKTIVPNQDKVAQAREALSQAHQKHQEAFKSFNAIERHYSQSELVYENSLARLKDLASSITHLEAELESAKQQKEKQQKQLLELDLEGPKQAVAAAQTRLDESIKTLSQLDAHYQNLRQEHLRAQQKFNILTQQQASTSGRRDTLRNQLELQNKICQSLDSEVKEALSRLESLAPLEDQIKKLDALKVKFDEDSRNYQQKRKDFVECERKARSLEEQISTIKFKYQAASAEKEHILAELQTLQQRKHAFELSQDSQVNPKQLTAQVEKHKSLYTALKEQFDSATQKTSSLQTDLNSKQKEFADLQDRRTILRETLSGLTERLKQVQHVLTQLQTHDPLEESQQDDSEDDDLAGKSVTSLRHLLARTQQERENLGGVNLGADDEYNSAKEESDQLHKKLTELTEAISRLRKAISSINKEGRMRINKAFSEMDQHFQTLFSRMFDGGKAHLSFVGSDDPLEAGLEIYAQPPGKKLSTLSLLSGGEQALTALSLIFAAFYCTPAPICVLDEVDAPLDDANVERFCRLIADLQKQANTRFLVVTHHQTTMAHMNQLFGVTMQERGVSRLLSVNLNDGLKFIGS</sequence>
<dbReference type="GO" id="GO:0006260">
    <property type="term" value="P:DNA replication"/>
    <property type="evidence" value="ECO:0007669"/>
    <property type="project" value="UniProtKB-UniRule"/>
</dbReference>
<dbReference type="GO" id="GO:0003677">
    <property type="term" value="F:DNA binding"/>
    <property type="evidence" value="ECO:0007669"/>
    <property type="project" value="UniProtKB-UniRule"/>
</dbReference>
<dbReference type="GO" id="GO:0007059">
    <property type="term" value="P:chromosome segregation"/>
    <property type="evidence" value="ECO:0007669"/>
    <property type="project" value="UniProtKB-UniRule"/>
</dbReference>
<proteinExistence type="inferred from homology"/>
<keyword evidence="6 7" id="KW-0238">DNA-binding</keyword>
<dbReference type="CDD" id="cd03278">
    <property type="entry name" value="ABC_SMC_barmotin"/>
    <property type="match status" value="1"/>
</dbReference>
<protein>
    <recommendedName>
        <fullName evidence="7">Chromosome partition protein Smc</fullName>
    </recommendedName>
</protein>
<dbReference type="PIRSF" id="PIRSF005719">
    <property type="entry name" value="SMC"/>
    <property type="match status" value="1"/>
</dbReference>
<dbReference type="EMBL" id="CP047652">
    <property type="protein sequence ID" value="QHI95625.1"/>
    <property type="molecule type" value="Genomic_DNA"/>
</dbReference>
<comment type="subunit">
    <text evidence="7">Homodimer.</text>
</comment>
<dbReference type="FunFam" id="3.40.50.300:FF:000901">
    <property type="entry name" value="Chromosome partition protein Smc"/>
    <property type="match status" value="1"/>
</dbReference>
<comment type="function">
    <text evidence="7">Required for chromosome condensation and partitioning.</text>
</comment>
<accession>A0A6P1NAE4</accession>
<dbReference type="Proteomes" id="UP000463975">
    <property type="component" value="Chromosome"/>
</dbReference>
<feature type="coiled-coil region" evidence="7">
    <location>
        <begin position="1134"/>
        <end position="1182"/>
    </location>
</feature>
<dbReference type="InterPro" id="IPR036277">
    <property type="entry name" value="SMC_hinge_sf"/>
</dbReference>
<reference evidence="9 10" key="1">
    <citation type="submission" date="2020-01" db="EMBL/GenBank/DDBJ databases">
        <title>Genome sequencing of strain KACC 21507.</title>
        <authorList>
            <person name="Heo J."/>
            <person name="Kim S.-J."/>
            <person name="Kim J.-S."/>
            <person name="Hong S.-B."/>
            <person name="Kwon S.-W."/>
        </authorList>
    </citation>
    <scope>NUCLEOTIDE SEQUENCE [LARGE SCALE GENOMIC DNA]</scope>
    <source>
        <strain evidence="9 10">KACC 21507</strain>
    </source>
</reference>
<dbReference type="InterPro" id="IPR003395">
    <property type="entry name" value="RecF/RecN/SMC_N"/>
</dbReference>
<evidence type="ECO:0000256" key="2">
    <source>
        <dbReference type="ARBA" id="ARBA00022490"/>
    </source>
</evidence>
<keyword evidence="10" id="KW-1185">Reference proteome</keyword>
<dbReference type="Pfam" id="PF02463">
    <property type="entry name" value="SMC_N"/>
    <property type="match status" value="2"/>
</dbReference>